<evidence type="ECO:0000256" key="3">
    <source>
        <dbReference type="ARBA" id="ARBA00023125"/>
    </source>
</evidence>
<dbReference type="FunFam" id="1.10.10.10:FF:000001">
    <property type="entry name" value="LysR family transcriptional regulator"/>
    <property type="match status" value="1"/>
</dbReference>
<dbReference type="Pfam" id="PF03466">
    <property type="entry name" value="LysR_substrate"/>
    <property type="match status" value="1"/>
</dbReference>
<reference evidence="6 7" key="1">
    <citation type="submission" date="2019-11" db="EMBL/GenBank/DDBJ databases">
        <title>Draft genome of Amycolatopsis RM579.</title>
        <authorList>
            <person name="Duangmal K."/>
            <person name="Mingma R."/>
        </authorList>
    </citation>
    <scope>NUCLEOTIDE SEQUENCE [LARGE SCALE GENOMIC DNA]</scope>
    <source>
        <strain evidence="6 7">RM579</strain>
    </source>
</reference>
<keyword evidence="7" id="KW-1185">Reference proteome</keyword>
<dbReference type="Gene3D" id="1.10.10.10">
    <property type="entry name" value="Winged helix-like DNA-binding domain superfamily/Winged helix DNA-binding domain"/>
    <property type="match status" value="1"/>
</dbReference>
<dbReference type="GO" id="GO:0003677">
    <property type="term" value="F:DNA binding"/>
    <property type="evidence" value="ECO:0007669"/>
    <property type="project" value="UniProtKB-KW"/>
</dbReference>
<name>A0A6N7Z2B9_9PSEU</name>
<gene>
    <name evidence="6" type="ORF">GKO32_07970</name>
</gene>
<dbReference type="GO" id="GO:0003700">
    <property type="term" value="F:DNA-binding transcription factor activity"/>
    <property type="evidence" value="ECO:0007669"/>
    <property type="project" value="InterPro"/>
</dbReference>
<dbReference type="InterPro" id="IPR036388">
    <property type="entry name" value="WH-like_DNA-bd_sf"/>
</dbReference>
<feature type="domain" description="HTH lysR-type" evidence="5">
    <location>
        <begin position="1"/>
        <end position="58"/>
    </location>
</feature>
<keyword evidence="3" id="KW-0238">DNA-binding</keyword>
<dbReference type="InterPro" id="IPR005119">
    <property type="entry name" value="LysR_subst-bd"/>
</dbReference>
<evidence type="ECO:0000256" key="2">
    <source>
        <dbReference type="ARBA" id="ARBA00023015"/>
    </source>
</evidence>
<dbReference type="PRINTS" id="PR00039">
    <property type="entry name" value="HTHLYSR"/>
</dbReference>
<evidence type="ECO:0000313" key="6">
    <source>
        <dbReference type="EMBL" id="MTD53914.1"/>
    </source>
</evidence>
<dbReference type="InterPro" id="IPR000847">
    <property type="entry name" value="LysR_HTH_N"/>
</dbReference>
<dbReference type="EMBL" id="WMBA01000008">
    <property type="protein sequence ID" value="MTD53914.1"/>
    <property type="molecule type" value="Genomic_DNA"/>
</dbReference>
<dbReference type="Proteomes" id="UP000440096">
    <property type="component" value="Unassembled WGS sequence"/>
</dbReference>
<dbReference type="CDD" id="cd08414">
    <property type="entry name" value="PBP2_LTTR_aromatics_like"/>
    <property type="match status" value="1"/>
</dbReference>
<dbReference type="PANTHER" id="PTHR30346:SF0">
    <property type="entry name" value="HCA OPERON TRANSCRIPTIONAL ACTIVATOR HCAR"/>
    <property type="match status" value="1"/>
</dbReference>
<accession>A0A6N7Z2B9</accession>
<dbReference type="InterPro" id="IPR036390">
    <property type="entry name" value="WH_DNA-bd_sf"/>
</dbReference>
<sequence length="284" mass="30709">MELRALHYFVTVAEELHFGRAAERLGIVQPAVSQQVARLERELGVRLLDRSPRTVRLTDAGRRVLGAAREALRAADQVRVVAETPVPMVRIGTAPGLASRLERGIETLQALAPDFTPVLVELPIAERLKALRDGEIDLTLARGMRSAAGLRVLQSWSEPLRAVLSARHPLAGRESVTLRELAGFVLRLPTREVDPPLHDAVTAAFRDAGVRPRLGRPADTTQNLLVEIGSAPDTLAVLPTDEITESKRLRSIPLDPPVAVTGVVLGRDDGTFAECAAPVVKAFA</sequence>
<evidence type="ECO:0000313" key="7">
    <source>
        <dbReference type="Proteomes" id="UP000440096"/>
    </source>
</evidence>
<dbReference type="AlphaFoldDB" id="A0A6N7Z2B9"/>
<comment type="caution">
    <text evidence="6">The sequence shown here is derived from an EMBL/GenBank/DDBJ whole genome shotgun (WGS) entry which is preliminary data.</text>
</comment>
<protein>
    <submittedName>
        <fullName evidence="6">LysR family transcriptional regulator</fullName>
    </submittedName>
</protein>
<dbReference type="OrthoDB" id="3176554at2"/>
<keyword evidence="2" id="KW-0805">Transcription regulation</keyword>
<comment type="similarity">
    <text evidence="1">Belongs to the LysR transcriptional regulatory family.</text>
</comment>
<dbReference type="Pfam" id="PF00126">
    <property type="entry name" value="HTH_1"/>
    <property type="match status" value="1"/>
</dbReference>
<proteinExistence type="inferred from homology"/>
<dbReference type="PANTHER" id="PTHR30346">
    <property type="entry name" value="TRANSCRIPTIONAL DUAL REGULATOR HCAR-RELATED"/>
    <property type="match status" value="1"/>
</dbReference>
<evidence type="ECO:0000256" key="1">
    <source>
        <dbReference type="ARBA" id="ARBA00009437"/>
    </source>
</evidence>
<dbReference type="RefSeq" id="WP_154756145.1">
    <property type="nucleotide sequence ID" value="NZ_WMBA01000008.1"/>
</dbReference>
<dbReference type="SUPFAM" id="SSF53850">
    <property type="entry name" value="Periplasmic binding protein-like II"/>
    <property type="match status" value="1"/>
</dbReference>
<evidence type="ECO:0000259" key="5">
    <source>
        <dbReference type="PROSITE" id="PS50931"/>
    </source>
</evidence>
<dbReference type="PROSITE" id="PS50931">
    <property type="entry name" value="HTH_LYSR"/>
    <property type="match status" value="1"/>
</dbReference>
<dbReference type="GO" id="GO:0032993">
    <property type="term" value="C:protein-DNA complex"/>
    <property type="evidence" value="ECO:0007669"/>
    <property type="project" value="TreeGrafter"/>
</dbReference>
<organism evidence="6 7">
    <name type="scientific">Amycolatopsis pithecellobii</name>
    <dbReference type="NCBI Taxonomy" id="664692"/>
    <lineage>
        <taxon>Bacteria</taxon>
        <taxon>Bacillati</taxon>
        <taxon>Actinomycetota</taxon>
        <taxon>Actinomycetes</taxon>
        <taxon>Pseudonocardiales</taxon>
        <taxon>Pseudonocardiaceae</taxon>
        <taxon>Amycolatopsis</taxon>
    </lineage>
</organism>
<keyword evidence="4" id="KW-0804">Transcription</keyword>
<evidence type="ECO:0000256" key="4">
    <source>
        <dbReference type="ARBA" id="ARBA00023163"/>
    </source>
</evidence>
<dbReference type="SUPFAM" id="SSF46785">
    <property type="entry name" value="Winged helix' DNA-binding domain"/>
    <property type="match status" value="1"/>
</dbReference>
<dbReference type="Gene3D" id="3.40.190.290">
    <property type="match status" value="1"/>
</dbReference>